<name>A0A139X394_9CYAN</name>
<evidence type="ECO:0000313" key="1">
    <source>
        <dbReference type="EMBL" id="KYC39136.1"/>
    </source>
</evidence>
<dbReference type="RefSeq" id="WP_017743438.1">
    <property type="nucleotide sequence ID" value="NZ_KQ976354.1"/>
</dbReference>
<proteinExistence type="predicted"/>
<comment type="caution">
    <text evidence="1">The sequence shown here is derived from an EMBL/GenBank/DDBJ whole genome shotgun (WGS) entry which is preliminary data.</text>
</comment>
<reference evidence="1 2" key="1">
    <citation type="journal article" date="2013" name="Genome Biol. Evol.">
        <title>Genomes of Stigonematalean cyanobacteria (subsection V) and the evolution of oxygenic photosynthesis from prokaryotes to plastids.</title>
        <authorList>
            <person name="Dagan T."/>
            <person name="Roettger M."/>
            <person name="Stucken K."/>
            <person name="Landan G."/>
            <person name="Koch R."/>
            <person name="Major P."/>
            <person name="Gould S.B."/>
            <person name="Goremykin V.V."/>
            <person name="Rippka R."/>
            <person name="Tandeau de Marsac N."/>
            <person name="Gugger M."/>
            <person name="Lockhart P.J."/>
            <person name="Allen J.F."/>
            <person name="Brune I."/>
            <person name="Maus I."/>
            <person name="Puhler A."/>
            <person name="Martin W.F."/>
        </authorList>
    </citation>
    <scope>NUCLEOTIDE SEQUENCE [LARGE SCALE GENOMIC DNA]</scope>
    <source>
        <strain evidence="1 2">PCC 7110</strain>
    </source>
</reference>
<organism evidence="1 2">
    <name type="scientific">Scytonema hofmannii PCC 7110</name>
    <dbReference type="NCBI Taxonomy" id="128403"/>
    <lineage>
        <taxon>Bacteria</taxon>
        <taxon>Bacillati</taxon>
        <taxon>Cyanobacteriota</taxon>
        <taxon>Cyanophyceae</taxon>
        <taxon>Nostocales</taxon>
        <taxon>Scytonemataceae</taxon>
        <taxon>Scytonema</taxon>
    </lineage>
</organism>
<accession>A0A139X394</accession>
<sequence>MTSSEPNSSNAFEVNGVHMEIGEPDLIILPVPDKRGNANTTYLQINIFINNNTPTLFPFAYDILIPELLRSSGQVLHPQKLKLLQNPLSRYSGMGIPPKKTLSCYLIAKLSWQNNLLQLQATFFYSSQVPINPDYFWSFEPVQRGTYQLRFTYLSPQGEFLFFDAHLVEISEVQASVTSLLTTPWVNLQLVEPVGTNNNAVEVDGIRFETVMPDGIWNISCFNLPNVSLSRQIGIRITNNKSIQENFCSKTTLIPTLIGAGGLILGQNLGGGSHGWVSPTESDFYACCRGESVTFFVNAHVEKRTDGLLNLIVDGTGYGYWSFNGLKSGIYQIRLIYRSLTNQFMLNLFEDFWKGMVHTPFVEFCIVQP</sequence>
<keyword evidence="2" id="KW-1185">Reference proteome</keyword>
<protein>
    <submittedName>
        <fullName evidence="1">Uncharacterized protein</fullName>
    </submittedName>
</protein>
<dbReference type="AlphaFoldDB" id="A0A139X394"/>
<dbReference type="Proteomes" id="UP000076925">
    <property type="component" value="Unassembled WGS sequence"/>
</dbReference>
<evidence type="ECO:0000313" key="2">
    <source>
        <dbReference type="Proteomes" id="UP000076925"/>
    </source>
</evidence>
<gene>
    <name evidence="1" type="ORF">WA1_34785</name>
</gene>
<dbReference type="OrthoDB" id="459685at2"/>
<dbReference type="EMBL" id="ANNX02000036">
    <property type="protein sequence ID" value="KYC39136.1"/>
    <property type="molecule type" value="Genomic_DNA"/>
</dbReference>